<dbReference type="EMBL" id="NMUH01002979">
    <property type="protein sequence ID" value="MQM03131.1"/>
    <property type="molecule type" value="Genomic_DNA"/>
</dbReference>
<dbReference type="Proteomes" id="UP000652761">
    <property type="component" value="Unassembled WGS sequence"/>
</dbReference>
<dbReference type="PANTHER" id="PTHR12585">
    <property type="entry name" value="SCC1 / RAD21 FAMILY MEMBER"/>
    <property type="match status" value="1"/>
</dbReference>
<comment type="subcellular location">
    <subcellularLocation>
        <location evidence="1">Nucleus</location>
    </subcellularLocation>
</comment>
<keyword evidence="8" id="KW-1185">Reference proteome</keyword>
<name>A0A843WBU6_COLES</name>
<dbReference type="GO" id="GO:0008278">
    <property type="term" value="C:cohesin complex"/>
    <property type="evidence" value="ECO:0007669"/>
    <property type="project" value="InterPro"/>
</dbReference>
<evidence type="ECO:0000259" key="6">
    <source>
        <dbReference type="Pfam" id="PF04825"/>
    </source>
</evidence>
<dbReference type="PANTHER" id="PTHR12585:SF64">
    <property type="entry name" value="SISTER CHROMATID COHESION 1 PROTEIN 1"/>
    <property type="match status" value="1"/>
</dbReference>
<evidence type="ECO:0000313" key="8">
    <source>
        <dbReference type="Proteomes" id="UP000652761"/>
    </source>
</evidence>
<dbReference type="GO" id="GO:0003682">
    <property type="term" value="F:chromatin binding"/>
    <property type="evidence" value="ECO:0007669"/>
    <property type="project" value="TreeGrafter"/>
</dbReference>
<feature type="region of interest" description="Disordered" evidence="3">
    <location>
        <begin position="300"/>
        <end position="370"/>
    </location>
</feature>
<keyword evidence="4" id="KW-0472">Membrane</keyword>
<dbReference type="Pfam" id="PF04824">
    <property type="entry name" value="Rad21_Rec8"/>
    <property type="match status" value="1"/>
</dbReference>
<evidence type="ECO:0000313" key="7">
    <source>
        <dbReference type="EMBL" id="MQM03131.1"/>
    </source>
</evidence>
<dbReference type="InterPro" id="IPR006910">
    <property type="entry name" value="Rad21_Rec8_N"/>
</dbReference>
<gene>
    <name evidence="7" type="ORF">Taro_035907</name>
</gene>
<reference evidence="7" key="1">
    <citation type="submission" date="2017-07" db="EMBL/GenBank/DDBJ databases">
        <title>Taro Niue Genome Assembly and Annotation.</title>
        <authorList>
            <person name="Atibalentja N."/>
            <person name="Keating K."/>
            <person name="Fields C.J."/>
        </authorList>
    </citation>
    <scope>NUCLEOTIDE SEQUENCE</scope>
    <source>
        <strain evidence="7">Niue_2</strain>
        <tissue evidence="7">Leaf</tissue>
    </source>
</reference>
<evidence type="ECO:0000256" key="3">
    <source>
        <dbReference type="SAM" id="MobiDB-lite"/>
    </source>
</evidence>
<sequence length="618" mass="69066">MPCSCESRRAKYVAAVLTIGPWAWAGAPQTHACAVFFLRKLPHLLSPPSSAPVVSEEKSQSRSRRSKQKNPRMFYSHQLLARKAPLGQIWMAATMHAKINRKKLCKLNIIKIWSASSIPVLLLGSLSITFFEEILNPSVPMALRLSGILMGGVVIVYERKVKLLYDDVSRLLVELNEAWKIKAIPDPTVLPKGKTQARYEAVTLPEDCDMEFEHSMSFSAAAEELPRKGFRMQLDDVDEGYININPDDDGIPEKHHQADAANITLFDGLHASFQQEDLCKRFERKHVAHLGRFDVEGDDETQINFTPIDEGTGIPTTLVPSPPPPPDHHMEDQRQHQTESEQPREREKESPASGEDAKEQIQAKRKNNSKLPRLAMDEGLLIIQADVYHTWLQDASNIISKKPRQAKAFEDLGSEADSRTMEPPIEKLRANVKNLNLQVARDAFPTPESPVQDQGPAFIPKNQKSDFLLGDLNNTELLEETAPLPTPNLVIPDPTVDKVTQTIRTETITDVLRNVMIMYRHLKTHFDTLGAPEFESLNLLAAGMNKQRAAQLSSSMSGELVLLALPCSDSVCTIFLRKHSSFLNGYLVLCTVLATLDIVKVEQTVPYGDISISRGLKM</sequence>
<keyword evidence="4" id="KW-0812">Transmembrane</keyword>
<feature type="compositionally biased region" description="Basic and acidic residues" evidence="3">
    <location>
        <begin position="326"/>
        <end position="362"/>
    </location>
</feature>
<accession>A0A843WBU6</accession>
<dbReference type="Pfam" id="PF04825">
    <property type="entry name" value="Rad21_Rec8_N"/>
    <property type="match status" value="1"/>
</dbReference>
<protein>
    <recommendedName>
        <fullName evidence="9">Rad21/Rec8-like protein N-terminal domain-containing protein</fullName>
    </recommendedName>
</protein>
<keyword evidence="4" id="KW-1133">Transmembrane helix</keyword>
<evidence type="ECO:0000256" key="1">
    <source>
        <dbReference type="ARBA" id="ARBA00004123"/>
    </source>
</evidence>
<dbReference type="AlphaFoldDB" id="A0A843WBU6"/>
<evidence type="ECO:0008006" key="9">
    <source>
        <dbReference type="Google" id="ProtNLM"/>
    </source>
</evidence>
<feature type="domain" description="Rad21/Rec8-like protein C-terminal eukaryotic" evidence="5">
    <location>
        <begin position="592"/>
        <end position="618"/>
    </location>
</feature>
<feature type="domain" description="Rad21/Rec8-like protein N-terminal" evidence="6">
    <location>
        <begin position="73"/>
        <end position="191"/>
    </location>
</feature>
<evidence type="ECO:0000256" key="4">
    <source>
        <dbReference type="SAM" id="Phobius"/>
    </source>
</evidence>
<organism evidence="7 8">
    <name type="scientific">Colocasia esculenta</name>
    <name type="common">Wild taro</name>
    <name type="synonym">Arum esculentum</name>
    <dbReference type="NCBI Taxonomy" id="4460"/>
    <lineage>
        <taxon>Eukaryota</taxon>
        <taxon>Viridiplantae</taxon>
        <taxon>Streptophyta</taxon>
        <taxon>Embryophyta</taxon>
        <taxon>Tracheophyta</taxon>
        <taxon>Spermatophyta</taxon>
        <taxon>Magnoliopsida</taxon>
        <taxon>Liliopsida</taxon>
        <taxon>Araceae</taxon>
        <taxon>Aroideae</taxon>
        <taxon>Colocasieae</taxon>
        <taxon>Colocasia</taxon>
    </lineage>
</organism>
<proteinExistence type="predicted"/>
<dbReference type="InterPro" id="IPR006909">
    <property type="entry name" value="Rad21/Rec8_C_eu"/>
</dbReference>
<dbReference type="GO" id="GO:0051754">
    <property type="term" value="P:meiotic sister chromatid cohesion, centromeric"/>
    <property type="evidence" value="ECO:0007669"/>
    <property type="project" value="TreeGrafter"/>
</dbReference>
<evidence type="ECO:0000256" key="2">
    <source>
        <dbReference type="ARBA" id="ARBA00023242"/>
    </source>
</evidence>
<feature type="region of interest" description="Disordered" evidence="3">
    <location>
        <begin position="47"/>
        <end position="70"/>
    </location>
</feature>
<keyword evidence="2" id="KW-0539">Nucleus</keyword>
<feature type="compositionally biased region" description="Basic residues" evidence="3">
    <location>
        <begin position="61"/>
        <end position="70"/>
    </location>
</feature>
<feature type="transmembrane region" description="Helical" evidence="4">
    <location>
        <begin position="110"/>
        <end position="131"/>
    </location>
</feature>
<dbReference type="GO" id="GO:0005634">
    <property type="term" value="C:nucleus"/>
    <property type="evidence" value="ECO:0007669"/>
    <property type="project" value="UniProtKB-SubCell"/>
</dbReference>
<evidence type="ECO:0000259" key="5">
    <source>
        <dbReference type="Pfam" id="PF04824"/>
    </source>
</evidence>
<comment type="caution">
    <text evidence="7">The sequence shown here is derived from an EMBL/GenBank/DDBJ whole genome shotgun (WGS) entry which is preliminary data.</text>
</comment>
<dbReference type="OrthoDB" id="10071381at2759"/>
<dbReference type="InterPro" id="IPR039781">
    <property type="entry name" value="Rad21/Rec8-like"/>
</dbReference>